<sequence length="156" mass="16671">MEEKKGTVGLPKASITDELFGMKDAAEILGAVLSPPAPAPVASDVGRVGKDSLGFEIASSKKQATEDQAWKAQSVTAEAKPQGGSSSKSQNVPYQDKYCIEATMDTSSLGSSLYYGGPDVCADFSSQYPPKKEEDDDQENANMASRGNWWQGSLYY</sequence>
<organism evidence="1 2">
    <name type="scientific">Dioscorea alata</name>
    <name type="common">Purple yam</name>
    <dbReference type="NCBI Taxonomy" id="55571"/>
    <lineage>
        <taxon>Eukaryota</taxon>
        <taxon>Viridiplantae</taxon>
        <taxon>Streptophyta</taxon>
        <taxon>Embryophyta</taxon>
        <taxon>Tracheophyta</taxon>
        <taxon>Spermatophyta</taxon>
        <taxon>Magnoliopsida</taxon>
        <taxon>Liliopsida</taxon>
        <taxon>Dioscoreales</taxon>
        <taxon>Dioscoreaceae</taxon>
        <taxon>Dioscorea</taxon>
    </lineage>
</organism>
<accession>A0ACB7VGE6</accession>
<evidence type="ECO:0000313" key="1">
    <source>
        <dbReference type="EMBL" id="KAH7672836.1"/>
    </source>
</evidence>
<reference evidence="2" key="1">
    <citation type="journal article" date="2022" name="Nat. Commun.">
        <title>Chromosome evolution and the genetic basis of agronomically important traits in greater yam.</title>
        <authorList>
            <person name="Bredeson J.V."/>
            <person name="Lyons J.B."/>
            <person name="Oniyinde I.O."/>
            <person name="Okereke N.R."/>
            <person name="Kolade O."/>
            <person name="Nnabue I."/>
            <person name="Nwadili C.O."/>
            <person name="Hribova E."/>
            <person name="Parker M."/>
            <person name="Nwogha J."/>
            <person name="Shu S."/>
            <person name="Carlson J."/>
            <person name="Kariba R."/>
            <person name="Muthemba S."/>
            <person name="Knop K."/>
            <person name="Barton G.J."/>
            <person name="Sherwood A.V."/>
            <person name="Lopez-Montes A."/>
            <person name="Asiedu R."/>
            <person name="Jamnadass R."/>
            <person name="Muchugi A."/>
            <person name="Goodstein D."/>
            <person name="Egesi C.N."/>
            <person name="Featherston J."/>
            <person name="Asfaw A."/>
            <person name="Simpson G.G."/>
            <person name="Dolezel J."/>
            <person name="Hendre P.S."/>
            <person name="Van Deynze A."/>
            <person name="Kumar P.L."/>
            <person name="Obidiegwu J.E."/>
            <person name="Bhattacharjee R."/>
            <person name="Rokhsar D.S."/>
        </authorList>
    </citation>
    <scope>NUCLEOTIDE SEQUENCE [LARGE SCALE GENOMIC DNA]</scope>
    <source>
        <strain evidence="2">cv. TDa95/00328</strain>
    </source>
</reference>
<keyword evidence="2" id="KW-1185">Reference proteome</keyword>
<protein>
    <submittedName>
        <fullName evidence="1">Uncharacterized protein</fullName>
    </submittedName>
</protein>
<evidence type="ECO:0000313" key="2">
    <source>
        <dbReference type="Proteomes" id="UP000827976"/>
    </source>
</evidence>
<proteinExistence type="predicted"/>
<comment type="caution">
    <text evidence="1">The sequence shown here is derived from an EMBL/GenBank/DDBJ whole genome shotgun (WGS) entry which is preliminary data.</text>
</comment>
<dbReference type="EMBL" id="CM037019">
    <property type="protein sequence ID" value="KAH7672836.1"/>
    <property type="molecule type" value="Genomic_DNA"/>
</dbReference>
<gene>
    <name evidence="1" type="ORF">IHE45_09G083400</name>
</gene>
<dbReference type="Proteomes" id="UP000827976">
    <property type="component" value="Chromosome 9"/>
</dbReference>
<name>A0ACB7VGE6_DIOAL</name>